<dbReference type="GO" id="GO:0009785">
    <property type="term" value="P:blue light signaling pathway"/>
    <property type="evidence" value="ECO:0007669"/>
    <property type="project" value="InterPro"/>
</dbReference>
<sequence>MASSGNVEVVLEPAAVVEQPPVEGSCDDGESGLAATAASTEESQPMMLQEQEDMAPEADDHREAVAPDAEASVPEEEPDEQQEPAPVADSKEGVVEPEVTAMDDQESSRERLKRHRREMAGRVWVPEMWGQETLLKDWVDCAVFDRPLVPPGLLTARRALIAESCARRPDRTSPASSAGSSQRLRVRNGC</sequence>
<dbReference type="PANTHER" id="PTHR34207:SF2">
    <property type="entry name" value="PROTEIN BIC1"/>
    <property type="match status" value="1"/>
</dbReference>
<dbReference type="Proteomes" id="UP001341281">
    <property type="component" value="Chromosome 07"/>
</dbReference>
<keyword evidence="3" id="KW-1185">Reference proteome</keyword>
<dbReference type="EMBL" id="CP144751">
    <property type="protein sequence ID" value="WVZ85539.1"/>
    <property type="molecule type" value="Genomic_DNA"/>
</dbReference>
<reference evidence="2 3" key="1">
    <citation type="submission" date="2024-02" db="EMBL/GenBank/DDBJ databases">
        <title>High-quality chromosome-scale genome assembly of Pensacola bahiagrass (Paspalum notatum Flugge var. saurae).</title>
        <authorList>
            <person name="Vega J.M."/>
            <person name="Podio M."/>
            <person name="Orjuela J."/>
            <person name="Siena L.A."/>
            <person name="Pessino S.C."/>
            <person name="Combes M.C."/>
            <person name="Mariac C."/>
            <person name="Albertini E."/>
            <person name="Pupilli F."/>
            <person name="Ortiz J.P.A."/>
            <person name="Leblanc O."/>
        </authorList>
    </citation>
    <scope>NUCLEOTIDE SEQUENCE [LARGE SCALE GENOMIC DNA]</scope>
    <source>
        <strain evidence="2">R1</strain>
        <tissue evidence="2">Leaf</tissue>
    </source>
</reference>
<evidence type="ECO:0000313" key="3">
    <source>
        <dbReference type="Proteomes" id="UP001341281"/>
    </source>
</evidence>
<protein>
    <submittedName>
        <fullName evidence="2">Uncharacterized protein</fullName>
    </submittedName>
</protein>
<feature type="compositionally biased region" description="Polar residues" evidence="1">
    <location>
        <begin position="173"/>
        <end position="183"/>
    </location>
</feature>
<dbReference type="AlphaFoldDB" id="A0AAQ3U7B7"/>
<proteinExistence type="predicted"/>
<feature type="compositionally biased region" description="Acidic residues" evidence="1">
    <location>
        <begin position="73"/>
        <end position="82"/>
    </location>
</feature>
<name>A0AAQ3U7B7_PASNO</name>
<evidence type="ECO:0000256" key="1">
    <source>
        <dbReference type="SAM" id="MobiDB-lite"/>
    </source>
</evidence>
<feature type="region of interest" description="Disordered" evidence="1">
    <location>
        <begin position="1"/>
        <end position="112"/>
    </location>
</feature>
<dbReference type="CDD" id="cd22645">
    <property type="entry name" value="BIC1_CID"/>
    <property type="match status" value="1"/>
</dbReference>
<feature type="region of interest" description="Disordered" evidence="1">
    <location>
        <begin position="166"/>
        <end position="190"/>
    </location>
</feature>
<feature type="compositionally biased region" description="Low complexity" evidence="1">
    <location>
        <begin position="7"/>
        <end position="23"/>
    </location>
</feature>
<organism evidence="2 3">
    <name type="scientific">Paspalum notatum var. saurae</name>
    <dbReference type="NCBI Taxonomy" id="547442"/>
    <lineage>
        <taxon>Eukaryota</taxon>
        <taxon>Viridiplantae</taxon>
        <taxon>Streptophyta</taxon>
        <taxon>Embryophyta</taxon>
        <taxon>Tracheophyta</taxon>
        <taxon>Spermatophyta</taxon>
        <taxon>Magnoliopsida</taxon>
        <taxon>Liliopsida</taxon>
        <taxon>Poales</taxon>
        <taxon>Poaceae</taxon>
        <taxon>PACMAD clade</taxon>
        <taxon>Panicoideae</taxon>
        <taxon>Andropogonodae</taxon>
        <taxon>Paspaleae</taxon>
        <taxon>Paspalinae</taxon>
        <taxon>Paspalum</taxon>
    </lineage>
</organism>
<dbReference type="InterPro" id="IPR040374">
    <property type="entry name" value="BIC"/>
</dbReference>
<accession>A0AAQ3U7B7</accession>
<evidence type="ECO:0000313" key="2">
    <source>
        <dbReference type="EMBL" id="WVZ85539.1"/>
    </source>
</evidence>
<dbReference type="PANTHER" id="PTHR34207">
    <property type="entry name" value="PROTEIN BIC1"/>
    <property type="match status" value="1"/>
</dbReference>
<gene>
    <name evidence="2" type="ORF">U9M48_032456</name>
</gene>